<dbReference type="SMART" id="SM00530">
    <property type="entry name" value="HTH_XRE"/>
    <property type="match status" value="1"/>
</dbReference>
<sequence>MNVQIINTPQGEEMAVLPKADYDKLLEAFEDREDIEAGRKFRAKLSAGDEELIPSEYVNRMIDGENKIKVWRDFRGMSAKALADAAGMSAPYLSQIESGAREGSLDALKKLAEALRVTIDELV</sequence>
<name>A0A248UDB4_9HYPH</name>
<dbReference type="InterPro" id="IPR050807">
    <property type="entry name" value="TransReg_Diox_bact_type"/>
</dbReference>
<dbReference type="Gene3D" id="1.10.260.40">
    <property type="entry name" value="lambda repressor-like DNA-binding domains"/>
    <property type="match status" value="1"/>
</dbReference>
<protein>
    <submittedName>
        <fullName evidence="3">Helix-turn-helix domain protein</fullName>
    </submittedName>
</protein>
<evidence type="ECO:0000256" key="1">
    <source>
        <dbReference type="ARBA" id="ARBA00023125"/>
    </source>
</evidence>
<feature type="domain" description="HTH cro/C1-type" evidence="2">
    <location>
        <begin position="68"/>
        <end position="122"/>
    </location>
</feature>
<evidence type="ECO:0000313" key="3">
    <source>
        <dbReference type="EMBL" id="ASV84666.1"/>
    </source>
</evidence>
<dbReference type="CDD" id="cd00093">
    <property type="entry name" value="HTH_XRE"/>
    <property type="match status" value="1"/>
</dbReference>
<dbReference type="GO" id="GO:0005829">
    <property type="term" value="C:cytosol"/>
    <property type="evidence" value="ECO:0007669"/>
    <property type="project" value="TreeGrafter"/>
</dbReference>
<evidence type="ECO:0000259" key="2">
    <source>
        <dbReference type="PROSITE" id="PS50943"/>
    </source>
</evidence>
<dbReference type="PANTHER" id="PTHR46797">
    <property type="entry name" value="HTH-TYPE TRANSCRIPTIONAL REGULATOR"/>
    <property type="match status" value="1"/>
</dbReference>
<dbReference type="GO" id="GO:0003677">
    <property type="term" value="F:DNA binding"/>
    <property type="evidence" value="ECO:0007669"/>
    <property type="project" value="UniProtKB-KW"/>
</dbReference>
<keyword evidence="1" id="KW-0238">DNA-binding</keyword>
<dbReference type="InterPro" id="IPR010982">
    <property type="entry name" value="Lambda_DNA-bd_dom_sf"/>
</dbReference>
<dbReference type="GO" id="GO:0003700">
    <property type="term" value="F:DNA-binding transcription factor activity"/>
    <property type="evidence" value="ECO:0007669"/>
    <property type="project" value="TreeGrafter"/>
</dbReference>
<dbReference type="OrthoDB" id="407979at2"/>
<dbReference type="InterPro" id="IPR001387">
    <property type="entry name" value="Cro/C1-type_HTH"/>
</dbReference>
<dbReference type="Proteomes" id="UP000215256">
    <property type="component" value="Chromosome 2"/>
</dbReference>
<dbReference type="Pfam" id="PF01381">
    <property type="entry name" value="HTH_3"/>
    <property type="match status" value="1"/>
</dbReference>
<dbReference type="SUPFAM" id="SSF47413">
    <property type="entry name" value="lambda repressor-like DNA-binding domains"/>
    <property type="match status" value="1"/>
</dbReference>
<dbReference type="KEGG" id="och:CES85_5461"/>
<accession>A0A248UDB4</accession>
<dbReference type="EMBL" id="CP022603">
    <property type="protein sequence ID" value="ASV84666.1"/>
    <property type="molecule type" value="Genomic_DNA"/>
</dbReference>
<proteinExistence type="predicted"/>
<dbReference type="RefSeq" id="WP_095445341.1">
    <property type="nucleotide sequence ID" value="NZ_CP022603.1"/>
</dbReference>
<gene>
    <name evidence="3" type="ORF">CES85_5461</name>
</gene>
<evidence type="ECO:0000313" key="4">
    <source>
        <dbReference type="Proteomes" id="UP000215256"/>
    </source>
</evidence>
<dbReference type="AlphaFoldDB" id="A0A248UDB4"/>
<reference evidence="3 4" key="1">
    <citation type="submission" date="2017-07" db="EMBL/GenBank/DDBJ databases">
        <title>Phylogenetic study on the rhizospheric bacterium Ochrobactrum sp. A44.</title>
        <authorList>
            <person name="Krzyzanowska D.M."/>
            <person name="Ossowicki A."/>
            <person name="Rajewska M."/>
            <person name="Maciag T."/>
            <person name="Kaczynski Z."/>
            <person name="Czerwicka M."/>
            <person name="Jafra S."/>
        </authorList>
    </citation>
    <scope>NUCLEOTIDE SEQUENCE [LARGE SCALE GENOMIC DNA]</scope>
    <source>
        <strain evidence="3 4">A44</strain>
    </source>
</reference>
<dbReference type="PANTHER" id="PTHR46797:SF1">
    <property type="entry name" value="METHYLPHOSPHONATE SYNTHASE"/>
    <property type="match status" value="1"/>
</dbReference>
<dbReference type="PROSITE" id="PS50943">
    <property type="entry name" value="HTH_CROC1"/>
    <property type="match status" value="1"/>
</dbReference>
<organism evidence="3 4">
    <name type="scientific">Ochrobactrum quorumnocens</name>
    <dbReference type="NCBI Taxonomy" id="271865"/>
    <lineage>
        <taxon>Bacteria</taxon>
        <taxon>Pseudomonadati</taxon>
        <taxon>Pseudomonadota</taxon>
        <taxon>Alphaproteobacteria</taxon>
        <taxon>Hyphomicrobiales</taxon>
        <taxon>Brucellaceae</taxon>
        <taxon>Brucella/Ochrobactrum group</taxon>
        <taxon>Ochrobactrum</taxon>
    </lineage>
</organism>